<dbReference type="GO" id="GO:0010126">
    <property type="term" value="P:mycothiol metabolic process"/>
    <property type="evidence" value="ECO:0007669"/>
    <property type="project" value="InterPro"/>
</dbReference>
<dbReference type="HAMAP" id="MF_01482">
    <property type="entry name" value="Mca"/>
    <property type="match status" value="1"/>
</dbReference>
<dbReference type="InterPro" id="IPR024078">
    <property type="entry name" value="LmbE-like_dom_sf"/>
</dbReference>
<dbReference type="PANTHER" id="PTHR12993">
    <property type="entry name" value="N-ACETYLGLUCOSAMINYL-PHOSPHATIDYLINOSITOL DE-N-ACETYLASE-RELATED"/>
    <property type="match status" value="1"/>
</dbReference>
<reference evidence="1" key="1">
    <citation type="submission" date="2020-05" db="EMBL/GenBank/DDBJ databases">
        <authorList>
            <person name="Chiriac C."/>
            <person name="Salcher M."/>
            <person name="Ghai R."/>
            <person name="Kavagutti S V."/>
        </authorList>
    </citation>
    <scope>NUCLEOTIDE SEQUENCE</scope>
</reference>
<evidence type="ECO:0000313" key="1">
    <source>
        <dbReference type="EMBL" id="CAB4572454.1"/>
    </source>
</evidence>
<dbReference type="InterPro" id="IPR017811">
    <property type="entry name" value="Mca"/>
</dbReference>
<organism evidence="1">
    <name type="scientific">freshwater metagenome</name>
    <dbReference type="NCBI Taxonomy" id="449393"/>
    <lineage>
        <taxon>unclassified sequences</taxon>
        <taxon>metagenomes</taxon>
        <taxon>ecological metagenomes</taxon>
    </lineage>
</organism>
<dbReference type="EMBL" id="CAEZTU010000008">
    <property type="protein sequence ID" value="CAB4572454.1"/>
    <property type="molecule type" value="Genomic_DNA"/>
</dbReference>
<name>A0A6J6EAX6_9ZZZZ</name>
<dbReference type="GO" id="GO:0016811">
    <property type="term" value="F:hydrolase activity, acting on carbon-nitrogen (but not peptide) bonds, in linear amides"/>
    <property type="evidence" value="ECO:0007669"/>
    <property type="project" value="TreeGrafter"/>
</dbReference>
<gene>
    <name evidence="1" type="ORF">UFOPK1740_00332</name>
</gene>
<dbReference type="InterPro" id="IPR003737">
    <property type="entry name" value="GlcNAc_PI_deacetylase-related"/>
</dbReference>
<dbReference type="PANTHER" id="PTHR12993:SF11">
    <property type="entry name" value="N-ACETYLGLUCOSAMINYL-PHOSPHATIDYLINOSITOL DE-N-ACETYLASE"/>
    <property type="match status" value="1"/>
</dbReference>
<dbReference type="Pfam" id="PF02585">
    <property type="entry name" value="PIG-L"/>
    <property type="match status" value="1"/>
</dbReference>
<sequence>MTQLRLLTVHAHPDDEASKGAATVAKYVAEGVEVMIATCTGGERGDVLNPKLKNPENEKELTQIRKKEMEESIKVLGAKHTWLGFQDSGWPDGEPKPPLPKGCFAEIPIEEAAKPLIKLIREFRPQVLITYDENGGYPHPDHIRCHEITMFAYEHSGRVNRFPELGFAFQPKKLYYQRSFNLKQMKAIDEAFKQLGKPNPYADWIDEKDDDSHRVTTQIQCAEYFDKRDQALLAHATQVDPDGDWFALPTEIAKQIWPTEDYELAITRVATKTPETDLFAGLR</sequence>
<dbReference type="AlphaFoldDB" id="A0A6J6EAX6"/>
<dbReference type="SUPFAM" id="SSF102588">
    <property type="entry name" value="LmbE-like"/>
    <property type="match status" value="1"/>
</dbReference>
<dbReference type="Gene3D" id="3.40.50.10320">
    <property type="entry name" value="LmbE-like"/>
    <property type="match status" value="1"/>
</dbReference>
<proteinExistence type="inferred from homology"/>
<accession>A0A6J6EAX6</accession>
<dbReference type="NCBIfam" id="TIGR03446">
    <property type="entry name" value="mycothiol_Mca"/>
    <property type="match status" value="1"/>
</dbReference>
<protein>
    <submittedName>
        <fullName evidence="1">Unannotated protein</fullName>
    </submittedName>
</protein>